<feature type="region of interest" description="Disordered" evidence="1">
    <location>
        <begin position="46"/>
        <end position="65"/>
    </location>
</feature>
<proteinExistence type="predicted"/>
<dbReference type="VEuPathDB" id="FungiDB:TREMEDRAFT_65964"/>
<dbReference type="EMBL" id="SDIL01000034">
    <property type="protein sequence ID" value="RXK39278.1"/>
    <property type="molecule type" value="Genomic_DNA"/>
</dbReference>
<comment type="caution">
    <text evidence="2">The sequence shown here is derived from an EMBL/GenBank/DDBJ whole genome shotgun (WGS) entry which is preliminary data.</text>
</comment>
<sequence>MPKSNVPKVFKRIGRAFSTGPTTELPGIYPVTPGPTPAQLAANPPFQGHNAHPVVAPPTHSTPPDDTMKQLLSFPDPLLTYQHDPNALPPLVNLVLSQSLSNYAKSFPHSSGTTCNIVTSILEPLLKAWTTEVDSFPEGRSKIEKHLSFLENECYEKKPTSIPAEGNRQVRQFIAETYIPCITQCMKIPVGATYWKPEWESTANVTNPHHTAVLEPTLGLVFKNSPRHANLACAVLEFETEEQAPGHVFDAIEEAFDWEWVNLVASGAVELDEKGKKFYDKCTQGQMTRALGRIWSYMRANKCRVGVLSTLKNTLVFYVAYEKLRIATRLKHGVSSPYDASHSLLTLLLAITLMHPNDLILRDPPPPPTFSAFRV</sequence>
<evidence type="ECO:0000313" key="3">
    <source>
        <dbReference type="Proteomes" id="UP000289152"/>
    </source>
</evidence>
<protein>
    <submittedName>
        <fullName evidence="2">Uncharacterized protein</fullName>
    </submittedName>
</protein>
<reference evidence="2 3" key="1">
    <citation type="submission" date="2016-06" db="EMBL/GenBank/DDBJ databases">
        <title>Evolution of pathogenesis and genome organization in the Tremellales.</title>
        <authorList>
            <person name="Cuomo C."/>
            <person name="Litvintseva A."/>
            <person name="Heitman J."/>
            <person name="Chen Y."/>
            <person name="Sun S."/>
            <person name="Springer D."/>
            <person name="Dromer F."/>
            <person name="Young S."/>
            <person name="Zeng Q."/>
            <person name="Chapman S."/>
            <person name="Gujja S."/>
            <person name="Saif S."/>
            <person name="Birren B."/>
        </authorList>
    </citation>
    <scope>NUCLEOTIDE SEQUENCE [LARGE SCALE GENOMIC DNA]</scope>
    <source>
        <strain evidence="2 3">ATCC 28783</strain>
    </source>
</reference>
<evidence type="ECO:0000313" key="2">
    <source>
        <dbReference type="EMBL" id="RXK39278.1"/>
    </source>
</evidence>
<dbReference type="AlphaFoldDB" id="A0A4Q1BN51"/>
<evidence type="ECO:0000256" key="1">
    <source>
        <dbReference type="SAM" id="MobiDB-lite"/>
    </source>
</evidence>
<keyword evidence="3" id="KW-1185">Reference proteome</keyword>
<name>A0A4Q1BN51_TREME</name>
<dbReference type="Proteomes" id="UP000289152">
    <property type="component" value="Unassembled WGS sequence"/>
</dbReference>
<gene>
    <name evidence="2" type="ORF">M231_03498</name>
</gene>
<accession>A0A4Q1BN51</accession>
<dbReference type="InParanoid" id="A0A4Q1BN51"/>
<organism evidence="2 3">
    <name type="scientific">Tremella mesenterica</name>
    <name type="common">Jelly fungus</name>
    <dbReference type="NCBI Taxonomy" id="5217"/>
    <lineage>
        <taxon>Eukaryota</taxon>
        <taxon>Fungi</taxon>
        <taxon>Dikarya</taxon>
        <taxon>Basidiomycota</taxon>
        <taxon>Agaricomycotina</taxon>
        <taxon>Tremellomycetes</taxon>
        <taxon>Tremellales</taxon>
        <taxon>Tremellaceae</taxon>
        <taxon>Tremella</taxon>
    </lineage>
</organism>